<keyword evidence="2" id="KW-1185">Reference proteome</keyword>
<organism evidence="1 2">
    <name type="scientific">Gordonia phage ThankyouJordi</name>
    <dbReference type="NCBI Taxonomy" id="2571252"/>
    <lineage>
        <taxon>Viruses</taxon>
        <taxon>Duplodnaviria</taxon>
        <taxon>Heunggongvirae</taxon>
        <taxon>Uroviricota</taxon>
        <taxon>Caudoviricetes</taxon>
        <taxon>Nymbaxtervirinae</taxon>
        <taxon>Nymphadoravirus</taxon>
        <taxon>Nymphadoravirus thankyoujordi</taxon>
    </lineage>
</organism>
<accession>A0A4Y6EIH3</accession>
<sequence>MTMHETVRLNVDPNHEHVHSARLPRRLPRHVVNRVPTLHRPPTEDAPSTEVLAYWQGWQQRHPDVDLQAVTDAVVAHVCGLLNEIPGIQIDPTAIDTRLDLTPTEEPSQ</sequence>
<proteinExistence type="predicted"/>
<dbReference type="KEGG" id="vg:77928600"/>
<gene>
    <name evidence="1" type="primary">76</name>
    <name evidence="1" type="ORF">SEA_THANKYOUJORDI_76</name>
</gene>
<dbReference type="EMBL" id="MK801727">
    <property type="protein sequence ID" value="QDF17837.1"/>
    <property type="molecule type" value="Genomic_DNA"/>
</dbReference>
<evidence type="ECO:0000313" key="2">
    <source>
        <dbReference type="Proteomes" id="UP000317451"/>
    </source>
</evidence>
<protein>
    <submittedName>
        <fullName evidence="1">Uncharacterized protein</fullName>
    </submittedName>
</protein>
<evidence type="ECO:0000313" key="1">
    <source>
        <dbReference type="EMBL" id="QDF17837.1"/>
    </source>
</evidence>
<name>A0A4Y6EIH3_9CAUD</name>
<dbReference type="Proteomes" id="UP000317451">
    <property type="component" value="Segment"/>
</dbReference>
<reference evidence="1 2" key="1">
    <citation type="submission" date="2019-04" db="EMBL/GenBank/DDBJ databases">
        <authorList>
            <person name="Akwuole F.N."/>
            <person name="Carreras A.M."/>
            <person name="Grubb S.R."/>
            <person name="Yaffe J.A."/>
            <person name="Butela K.A."/>
            <person name="Garlena R.A."/>
            <person name="Russell D.A."/>
            <person name="Pope W.H."/>
            <person name="Jacobs-Sera D."/>
            <person name="Hatfull G.F."/>
        </authorList>
    </citation>
    <scope>NUCLEOTIDE SEQUENCE [LARGE SCALE GENOMIC DNA]</scope>
</reference>
<dbReference type="RefSeq" id="YP_010652776.1">
    <property type="nucleotide sequence ID" value="NC_070789.1"/>
</dbReference>
<dbReference type="GeneID" id="77928600"/>